<feature type="binding site" evidence="6">
    <location>
        <position position="95"/>
    </location>
    <ligand>
        <name>Mg(2+)</name>
        <dbReference type="ChEBI" id="CHEBI:18420"/>
        <label>1</label>
    </ligand>
</feature>
<keyword evidence="4 6" id="KW-0460">Magnesium</keyword>
<evidence type="ECO:0000256" key="7">
    <source>
        <dbReference type="PIRSR" id="PIRSR604808-3"/>
    </source>
</evidence>
<protein>
    <submittedName>
        <fullName evidence="10">Endonuclease/exonuclease/phosphatase</fullName>
    </submittedName>
</protein>
<feature type="region of interest" description="Disordered" evidence="8">
    <location>
        <begin position="1"/>
        <end position="30"/>
    </location>
</feature>
<feature type="binding site" evidence="6">
    <location>
        <position position="370"/>
    </location>
    <ligand>
        <name>Mg(2+)</name>
        <dbReference type="ChEBI" id="CHEBI:18420"/>
        <label>1</label>
    </ligand>
</feature>
<feature type="site" description="Important for catalytic activity" evidence="7">
    <location>
        <position position="340"/>
    </location>
</feature>
<dbReference type="PANTHER" id="PTHR22748">
    <property type="entry name" value="AP ENDONUCLEASE"/>
    <property type="match status" value="1"/>
</dbReference>
<feature type="active site" description="Proton donor/acceptor" evidence="5">
    <location>
        <position position="255"/>
    </location>
</feature>
<comment type="cofactor">
    <cofactor evidence="6">
        <name>Mg(2+)</name>
        <dbReference type="ChEBI" id="CHEBI:18420"/>
    </cofactor>
    <cofactor evidence="6">
        <name>Mn(2+)</name>
        <dbReference type="ChEBI" id="CHEBI:29035"/>
    </cofactor>
    <text evidence="6">Probably binds two magnesium or manganese ions per subunit.</text>
</comment>
<keyword evidence="6" id="KW-0464">Manganese</keyword>
<feature type="site" description="Interaction with DNA substrate" evidence="7">
    <location>
        <position position="371"/>
    </location>
</feature>
<feature type="active site" description="Proton acceptor" evidence="5">
    <location>
        <position position="371"/>
    </location>
</feature>
<dbReference type="Proteomes" id="UP000799770">
    <property type="component" value="Unassembled WGS sequence"/>
</dbReference>
<feature type="binding site" evidence="6">
    <location>
        <position position="257"/>
    </location>
    <ligand>
        <name>Mg(2+)</name>
        <dbReference type="ChEBI" id="CHEBI:18420"/>
        <label>1</label>
    </ligand>
</feature>
<evidence type="ECO:0000256" key="4">
    <source>
        <dbReference type="ARBA" id="ARBA00022842"/>
    </source>
</evidence>
<dbReference type="GO" id="GO:0008311">
    <property type="term" value="F:double-stranded DNA 3'-5' DNA exonuclease activity"/>
    <property type="evidence" value="ECO:0007669"/>
    <property type="project" value="TreeGrafter"/>
</dbReference>
<evidence type="ECO:0000259" key="9">
    <source>
        <dbReference type="Pfam" id="PF03372"/>
    </source>
</evidence>
<dbReference type="GO" id="GO:0003906">
    <property type="term" value="F:DNA-(apurinic or apyrimidinic site) endonuclease activity"/>
    <property type="evidence" value="ECO:0007669"/>
    <property type="project" value="TreeGrafter"/>
</dbReference>
<feature type="binding site" evidence="6">
    <location>
        <position position="371"/>
    </location>
    <ligand>
        <name>Mg(2+)</name>
        <dbReference type="ChEBI" id="CHEBI:18420"/>
        <label>1</label>
    </ligand>
</feature>
<evidence type="ECO:0000256" key="6">
    <source>
        <dbReference type="PIRSR" id="PIRSR604808-2"/>
    </source>
</evidence>
<accession>A0A6A5YVZ1</accession>
<proteinExistence type="inferred from homology"/>
<feature type="compositionally biased region" description="Low complexity" evidence="8">
    <location>
        <begin position="17"/>
        <end position="30"/>
    </location>
</feature>
<dbReference type="PROSITE" id="PS51435">
    <property type="entry name" value="AP_NUCLEASE_F1_4"/>
    <property type="match status" value="1"/>
</dbReference>
<dbReference type="OrthoDB" id="498125at2759"/>
<keyword evidence="10" id="KW-0255">Endonuclease</keyword>
<dbReference type="EMBL" id="ML977336">
    <property type="protein sequence ID" value="KAF2111033.1"/>
    <property type="molecule type" value="Genomic_DNA"/>
</dbReference>
<dbReference type="GO" id="GO:0008081">
    <property type="term" value="F:phosphoric diester hydrolase activity"/>
    <property type="evidence" value="ECO:0007669"/>
    <property type="project" value="TreeGrafter"/>
</dbReference>
<dbReference type="AlphaFoldDB" id="A0A6A5YVZ1"/>
<dbReference type="GO" id="GO:0046872">
    <property type="term" value="F:metal ion binding"/>
    <property type="evidence" value="ECO:0007669"/>
    <property type="project" value="UniProtKB-KW"/>
</dbReference>
<evidence type="ECO:0000313" key="11">
    <source>
        <dbReference type="Proteomes" id="UP000799770"/>
    </source>
</evidence>
<keyword evidence="2 6" id="KW-0479">Metal-binding</keyword>
<dbReference type="Gene3D" id="3.60.10.10">
    <property type="entry name" value="Endonuclease/exonuclease/phosphatase"/>
    <property type="match status" value="1"/>
</dbReference>
<dbReference type="GO" id="GO:0006284">
    <property type="term" value="P:base-excision repair"/>
    <property type="evidence" value="ECO:0007669"/>
    <property type="project" value="TreeGrafter"/>
</dbReference>
<dbReference type="Pfam" id="PF03372">
    <property type="entry name" value="Exo_endo_phos"/>
    <property type="match status" value="1"/>
</dbReference>
<keyword evidence="11" id="KW-1185">Reference proteome</keyword>
<comment type="similarity">
    <text evidence="1">Belongs to the DNA repair enzymes AP/ExoA family.</text>
</comment>
<feature type="binding site" evidence="6">
    <location>
        <position position="255"/>
    </location>
    <ligand>
        <name>Mg(2+)</name>
        <dbReference type="ChEBI" id="CHEBI:18420"/>
        <label>1</label>
    </ligand>
</feature>
<keyword evidence="10" id="KW-0269">Exonuclease</keyword>
<reference evidence="10" key="1">
    <citation type="journal article" date="2020" name="Stud. Mycol.">
        <title>101 Dothideomycetes genomes: a test case for predicting lifestyles and emergence of pathogens.</title>
        <authorList>
            <person name="Haridas S."/>
            <person name="Albert R."/>
            <person name="Binder M."/>
            <person name="Bloem J."/>
            <person name="Labutti K."/>
            <person name="Salamov A."/>
            <person name="Andreopoulos B."/>
            <person name="Baker S."/>
            <person name="Barry K."/>
            <person name="Bills G."/>
            <person name="Bluhm B."/>
            <person name="Cannon C."/>
            <person name="Castanera R."/>
            <person name="Culley D."/>
            <person name="Daum C."/>
            <person name="Ezra D."/>
            <person name="Gonzalez J."/>
            <person name="Henrissat B."/>
            <person name="Kuo A."/>
            <person name="Liang C."/>
            <person name="Lipzen A."/>
            <person name="Lutzoni F."/>
            <person name="Magnuson J."/>
            <person name="Mondo S."/>
            <person name="Nolan M."/>
            <person name="Ohm R."/>
            <person name="Pangilinan J."/>
            <person name="Park H.-J."/>
            <person name="Ramirez L."/>
            <person name="Alfaro M."/>
            <person name="Sun H."/>
            <person name="Tritt A."/>
            <person name="Yoshinaga Y."/>
            <person name="Zwiers L.-H."/>
            <person name="Turgeon B."/>
            <person name="Goodwin S."/>
            <person name="Spatafora J."/>
            <person name="Crous P."/>
            <person name="Grigoriev I."/>
        </authorList>
    </citation>
    <scope>NUCLEOTIDE SEQUENCE</scope>
    <source>
        <strain evidence="10">CBS 627.86</strain>
    </source>
</reference>
<evidence type="ECO:0000313" key="10">
    <source>
        <dbReference type="EMBL" id="KAF2111033.1"/>
    </source>
</evidence>
<evidence type="ECO:0000256" key="2">
    <source>
        <dbReference type="ARBA" id="ARBA00022723"/>
    </source>
</evidence>
<organism evidence="10 11">
    <name type="scientific">Lophiotrema nucula</name>
    <dbReference type="NCBI Taxonomy" id="690887"/>
    <lineage>
        <taxon>Eukaryota</taxon>
        <taxon>Fungi</taxon>
        <taxon>Dikarya</taxon>
        <taxon>Ascomycota</taxon>
        <taxon>Pezizomycotina</taxon>
        <taxon>Dothideomycetes</taxon>
        <taxon>Pleosporomycetidae</taxon>
        <taxon>Pleosporales</taxon>
        <taxon>Lophiotremataceae</taxon>
        <taxon>Lophiotrema</taxon>
    </lineage>
</organism>
<keyword evidence="10" id="KW-0540">Nuclease</keyword>
<dbReference type="SUPFAM" id="SSF56219">
    <property type="entry name" value="DNase I-like"/>
    <property type="match status" value="1"/>
</dbReference>
<evidence type="ECO:0000256" key="8">
    <source>
        <dbReference type="SAM" id="MobiDB-lite"/>
    </source>
</evidence>
<feature type="binding site" evidence="6">
    <location>
        <position position="45"/>
    </location>
    <ligand>
        <name>Mg(2+)</name>
        <dbReference type="ChEBI" id="CHEBI:18420"/>
        <label>1</label>
    </ligand>
</feature>
<dbReference type="InterPro" id="IPR036691">
    <property type="entry name" value="Endo/exonu/phosph_ase_sf"/>
</dbReference>
<dbReference type="PANTHER" id="PTHR22748:SF14">
    <property type="entry name" value="ENDONUCLEASE_EXONUCLEASE_PHOSPHATASE DOMAIN-CONTAINING PROTEIN"/>
    <property type="match status" value="1"/>
</dbReference>
<evidence type="ECO:0000256" key="1">
    <source>
        <dbReference type="ARBA" id="ARBA00007092"/>
    </source>
</evidence>
<gene>
    <name evidence="10" type="ORF">BDV96DRAFT_194936</name>
</gene>
<dbReference type="InterPro" id="IPR004808">
    <property type="entry name" value="AP_endonuc_1"/>
</dbReference>
<sequence length="400" mass="44802">MVRGVSPPPAKRRRVPSSKPTALTTTPSTALRPCDPSSLRLISWNVNGIAPFLQKSITSYFQKSDKSSLQGGVPPASLRAFLQRHGWPSLLFLQEVKIASIDIKTQDAVKAAANERTASERSSASNQGPKYDVYFTLPTDRYNARGLGGSGKVYGVASIIRSDVLPKFKFDELRARTVEWDSEGRVNIIEMTSPTLNLALFNIYAVNGTDNLYRNSTTGAIAGTRHDRKLAFHRLLRDECASLERDGWRVVLAGDFNVAPDERDGHPKLRTFPAQHVLNRADFLEKFFGKRREARRDITDLATASEWRGFDIWRETHGDQRGYTYYSRGREWGTSCDRVDYVIAGRSTWEDGRIASCGILESEAERGPSDHCPVWADIKIGMLEKQDNVSTNFENEHSTG</sequence>
<dbReference type="GO" id="GO:0005634">
    <property type="term" value="C:nucleus"/>
    <property type="evidence" value="ECO:0007669"/>
    <property type="project" value="TreeGrafter"/>
</dbReference>
<evidence type="ECO:0000256" key="5">
    <source>
        <dbReference type="PIRSR" id="PIRSR604808-1"/>
    </source>
</evidence>
<name>A0A6A5YVZ1_9PLEO</name>
<evidence type="ECO:0000256" key="3">
    <source>
        <dbReference type="ARBA" id="ARBA00022801"/>
    </source>
</evidence>
<dbReference type="InterPro" id="IPR005135">
    <property type="entry name" value="Endo/exonuclease/phosphatase"/>
</dbReference>
<keyword evidence="3" id="KW-0378">Hydrolase</keyword>
<feature type="site" description="Transition state stabilizer" evidence="7">
    <location>
        <position position="257"/>
    </location>
</feature>
<feature type="active site" evidence="5">
    <location>
        <position position="204"/>
    </location>
</feature>
<feature type="domain" description="Endonuclease/exonuclease/phosphatase" evidence="9">
    <location>
        <begin position="42"/>
        <end position="371"/>
    </location>
</feature>